<organism evidence="3 4">
    <name type="scientific">Acanthamoeba castellanii (strain ATCC 30010 / Neff)</name>
    <dbReference type="NCBI Taxonomy" id="1257118"/>
    <lineage>
        <taxon>Eukaryota</taxon>
        <taxon>Amoebozoa</taxon>
        <taxon>Discosea</taxon>
        <taxon>Longamoebia</taxon>
        <taxon>Centramoebida</taxon>
        <taxon>Acanthamoebidae</taxon>
        <taxon>Acanthamoeba</taxon>
    </lineage>
</organism>
<keyword evidence="3" id="KW-0808">Transferase</keyword>
<dbReference type="PANTHER" id="PTHR46830:SF1">
    <property type="entry name" value="ALPHA-1,4-N-ACETYLGLUCOSAMINYLTRANSFERASE"/>
    <property type="match status" value="1"/>
</dbReference>
<dbReference type="InterPro" id="IPR002654">
    <property type="entry name" value="Glyco_trans_25"/>
</dbReference>
<feature type="compositionally biased region" description="Pro residues" evidence="1">
    <location>
        <begin position="680"/>
        <end position="690"/>
    </location>
</feature>
<proteinExistence type="predicted"/>
<dbReference type="Gene3D" id="3.50.4.10">
    <property type="entry name" value="Hepatocyte Growth Factor"/>
    <property type="match status" value="1"/>
</dbReference>
<dbReference type="Pfam" id="PF01755">
    <property type="entry name" value="Glyco_transf_25"/>
    <property type="match status" value="1"/>
</dbReference>
<evidence type="ECO:0000256" key="1">
    <source>
        <dbReference type="SAM" id="MobiDB-lite"/>
    </source>
</evidence>
<dbReference type="OrthoDB" id="409543at2759"/>
<evidence type="ECO:0000259" key="2">
    <source>
        <dbReference type="Pfam" id="PF01755"/>
    </source>
</evidence>
<sequence>MKLVGRRFSKLAVLAMVAALSFTTSYLLLPQFDPPAWQQPFLPRVHLAASSAPCASTRKVFEDDGHHPPFIKIEELLTTAGDVSRQRRAPGCPPEGTLCRLEDVFDEIFVISLPRATDRLARVRAQLAALGVPYTLVHALEGKLMAGAHHLAKLVMTNLPDQHPGVFALYLTHLGILDYVARSAGLERVLILEDDVTFCADFPRAFDARMRRMPSDWRILWLGGMVWQATYQNAEALDHFVDVGFARPTRMSSSFALGLRRESVAFVAEQMITLGEAIDEQAFAKGLIKWPNQTLLMWPPVAMTNPYHGSGLGHGWMETPAVWARDNGIDLANFDLARDYHVGGELGSDLRCVIDEPATGGGGAEVKEEEEDVPMVSVVENAAVDFFVGKTEVVNSSAECCARCSRDFPWCLAWRWYTNSRRCVISSDTTPRVWSEAAVSGRMVQEDSVPRVPNVVHIFPPRRDDTTSARRRRRRLDVWSYISVLSAAINTEPDHIRWHQDQGHGGGGSLPEGPWWDECTLPLISSLHLIADSTTATSGEQREDDVRLGVLIDEGGILLDTDALVVRSFAPLRARQAVSLARDGLDRKLAGVGVIVAPRNASFLHRWRAKARDQHLADDYQSQAVALRLAERHSDEAKLLSHAAFYPRSSSPHHLKVAYQADDCASEHESFSVHRFSASRPPPPPPPPPAATEGGGEESAADELEAVWLGEGSLHRVARAIVRKALAGGRLCATAEREVRRLEAQGGAPTCAPPSAPS</sequence>
<dbReference type="KEGG" id="acan:ACA1_059290"/>
<dbReference type="PANTHER" id="PTHR46830">
    <property type="entry name" value="TRANSFERASE, PUTATIVE-RELATED"/>
    <property type="match status" value="1"/>
</dbReference>
<feature type="domain" description="Glycosyl transferase family 25" evidence="2">
    <location>
        <begin position="106"/>
        <end position="245"/>
    </location>
</feature>
<dbReference type="EMBL" id="KB007974">
    <property type="protein sequence ID" value="ELR17232.1"/>
    <property type="molecule type" value="Genomic_DNA"/>
</dbReference>
<dbReference type="GeneID" id="14918340"/>
<dbReference type="GO" id="GO:0016740">
    <property type="term" value="F:transferase activity"/>
    <property type="evidence" value="ECO:0007669"/>
    <property type="project" value="UniProtKB-KW"/>
</dbReference>
<name>L8GWC6_ACACF</name>
<protein>
    <submittedName>
        <fullName evidence="3">LPS glycosyltransferase subfamily protein</fullName>
    </submittedName>
</protein>
<dbReference type="RefSeq" id="XP_004339245.1">
    <property type="nucleotide sequence ID" value="XM_004339197.1"/>
</dbReference>
<keyword evidence="4" id="KW-1185">Reference proteome</keyword>
<gene>
    <name evidence="3" type="ORF">ACA1_059290</name>
</gene>
<dbReference type="VEuPathDB" id="AmoebaDB:ACA1_059290"/>
<dbReference type="Proteomes" id="UP000011083">
    <property type="component" value="Unassembled WGS sequence"/>
</dbReference>
<dbReference type="CDD" id="cd06532">
    <property type="entry name" value="Glyco_transf_25"/>
    <property type="match status" value="1"/>
</dbReference>
<evidence type="ECO:0000313" key="3">
    <source>
        <dbReference type="EMBL" id="ELR17232.1"/>
    </source>
</evidence>
<evidence type="ECO:0000313" key="4">
    <source>
        <dbReference type="Proteomes" id="UP000011083"/>
    </source>
</evidence>
<reference evidence="3 4" key="1">
    <citation type="journal article" date="2013" name="Genome Biol.">
        <title>Genome of Acanthamoeba castellanii highlights extensive lateral gene transfer and early evolution of tyrosine kinase signaling.</title>
        <authorList>
            <person name="Clarke M."/>
            <person name="Lohan A.J."/>
            <person name="Liu B."/>
            <person name="Lagkouvardos I."/>
            <person name="Roy S."/>
            <person name="Zafar N."/>
            <person name="Bertelli C."/>
            <person name="Schilde C."/>
            <person name="Kianianmomeni A."/>
            <person name="Burglin T.R."/>
            <person name="Frech C."/>
            <person name="Turcotte B."/>
            <person name="Kopec K.O."/>
            <person name="Synnott J.M."/>
            <person name="Choo C."/>
            <person name="Paponov I."/>
            <person name="Finkler A."/>
            <person name="Soon Heng Tan C."/>
            <person name="Hutchins A.P."/>
            <person name="Weinmeier T."/>
            <person name="Rattei T."/>
            <person name="Chu J.S."/>
            <person name="Gimenez G."/>
            <person name="Irimia M."/>
            <person name="Rigden D.J."/>
            <person name="Fitzpatrick D.A."/>
            <person name="Lorenzo-Morales J."/>
            <person name="Bateman A."/>
            <person name="Chiu C.H."/>
            <person name="Tang P."/>
            <person name="Hegemann P."/>
            <person name="Fromm H."/>
            <person name="Raoult D."/>
            <person name="Greub G."/>
            <person name="Miranda-Saavedra D."/>
            <person name="Chen N."/>
            <person name="Nash P."/>
            <person name="Ginger M.L."/>
            <person name="Horn M."/>
            <person name="Schaap P."/>
            <person name="Caler L."/>
            <person name="Loftus B."/>
        </authorList>
    </citation>
    <scope>NUCLEOTIDE SEQUENCE [LARGE SCALE GENOMIC DNA]</scope>
    <source>
        <strain evidence="3 4">Neff</strain>
    </source>
</reference>
<feature type="region of interest" description="Disordered" evidence="1">
    <location>
        <begin position="670"/>
        <end position="701"/>
    </location>
</feature>
<dbReference type="STRING" id="1257118.L8GWC6"/>
<dbReference type="AlphaFoldDB" id="L8GWC6"/>
<accession>L8GWC6</accession>